<protein>
    <submittedName>
        <fullName evidence="2">Methenyltetrahydrofolate cyclohydrolase</fullName>
    </submittedName>
</protein>
<gene>
    <name evidence="2" type="ORF">AMETH_4487</name>
</gene>
<dbReference type="GO" id="GO:0016787">
    <property type="term" value="F:hydrolase activity"/>
    <property type="evidence" value="ECO:0007669"/>
    <property type="project" value="UniProtKB-KW"/>
</dbReference>
<name>A0A076MV39_AMYME</name>
<proteinExistence type="predicted"/>
<dbReference type="KEGG" id="amq:AMETH_4487"/>
<feature type="domain" description="Cyclodeaminase/cyclohydrolase" evidence="1">
    <location>
        <begin position="5"/>
        <end position="182"/>
    </location>
</feature>
<keyword evidence="2" id="KW-0378">Hydrolase</keyword>
<sequence>MRTLTLEAFLDALAARVPAPGGGATAALHAAQGAALVAMVARYSDGEKYRQDADAIAQIRANADDLRALALALAEKDAAAFQAVTRAYALPKSTEREKVARSRAIGAALVEAGRVPARVIAVAKQIVNLTERLQPIGNRNVISDVAAAADAARAALSTARVNVEINLSGIGEGPARDELTAAIATVDQAIARADDVTTAVRKQITR</sequence>
<dbReference type="STRING" id="1068978.AMETH_4487"/>
<evidence type="ECO:0000259" key="1">
    <source>
        <dbReference type="Pfam" id="PF04961"/>
    </source>
</evidence>
<dbReference type="Gene3D" id="1.20.120.680">
    <property type="entry name" value="Formiminotetrahydrofolate cyclodeaminase monomer, up-and-down helical bundle"/>
    <property type="match status" value="1"/>
</dbReference>
<dbReference type="HOGENOM" id="CLU_088419_0_1_11"/>
<dbReference type="InterPro" id="IPR007044">
    <property type="entry name" value="Cyclodeamin/CycHdrlase"/>
</dbReference>
<evidence type="ECO:0000313" key="2">
    <source>
        <dbReference type="EMBL" id="AIJ24579.1"/>
    </source>
</evidence>
<dbReference type="SUPFAM" id="SSF101262">
    <property type="entry name" value="Methenyltetrahydrofolate cyclohydrolase-like"/>
    <property type="match status" value="1"/>
</dbReference>
<reference evidence="2 3" key="1">
    <citation type="submission" date="2014-07" db="EMBL/GenBank/DDBJ databases">
        <title>Whole Genome Sequence of the Amycolatopsis methanolica 239.</title>
        <authorList>
            <person name="Tang B."/>
        </authorList>
    </citation>
    <scope>NUCLEOTIDE SEQUENCE [LARGE SCALE GENOMIC DNA]</scope>
    <source>
        <strain evidence="2 3">239</strain>
    </source>
</reference>
<evidence type="ECO:0000313" key="3">
    <source>
        <dbReference type="Proteomes" id="UP000062973"/>
    </source>
</evidence>
<keyword evidence="3" id="KW-1185">Reference proteome</keyword>
<dbReference type="eggNOG" id="COG3404">
    <property type="taxonomic scope" value="Bacteria"/>
</dbReference>
<organism evidence="2 3">
    <name type="scientific">Amycolatopsis methanolica 239</name>
    <dbReference type="NCBI Taxonomy" id="1068978"/>
    <lineage>
        <taxon>Bacteria</taxon>
        <taxon>Bacillati</taxon>
        <taxon>Actinomycetota</taxon>
        <taxon>Actinomycetes</taxon>
        <taxon>Pseudonocardiales</taxon>
        <taxon>Pseudonocardiaceae</taxon>
        <taxon>Amycolatopsis</taxon>
        <taxon>Amycolatopsis methanolica group</taxon>
    </lineage>
</organism>
<dbReference type="EMBL" id="CP009110">
    <property type="protein sequence ID" value="AIJ24579.1"/>
    <property type="molecule type" value="Genomic_DNA"/>
</dbReference>
<dbReference type="Proteomes" id="UP000062973">
    <property type="component" value="Chromosome"/>
</dbReference>
<dbReference type="OrthoDB" id="5192822at2"/>
<dbReference type="RefSeq" id="WP_017983408.1">
    <property type="nucleotide sequence ID" value="NZ_AQUL01000001.1"/>
</dbReference>
<dbReference type="PATRIC" id="fig|1068978.7.peg.4811"/>
<dbReference type="Pfam" id="PF04961">
    <property type="entry name" value="FTCD_C"/>
    <property type="match status" value="1"/>
</dbReference>
<dbReference type="InterPro" id="IPR036178">
    <property type="entry name" value="Formintransfe-cycloase-like_sf"/>
</dbReference>
<dbReference type="AlphaFoldDB" id="A0A076MV39"/>
<accession>A0A076MV39</accession>